<evidence type="ECO:0000256" key="1">
    <source>
        <dbReference type="SAM" id="MobiDB-lite"/>
    </source>
</evidence>
<reference evidence="2 3" key="1">
    <citation type="submission" date="2019-09" db="EMBL/GenBank/DDBJ databases">
        <title>Phylogeny of genus Pseudoclavibacter and closely related genus.</title>
        <authorList>
            <person name="Li Y."/>
        </authorList>
    </citation>
    <scope>NUCLEOTIDE SEQUENCE [LARGE SCALE GENOMIC DNA]</scope>
    <source>
        <strain evidence="2 3">THG-MD12</strain>
    </source>
</reference>
<comment type="caution">
    <text evidence="2">The sequence shown here is derived from an EMBL/GenBank/DDBJ whole genome shotgun (WGS) entry which is preliminary data.</text>
</comment>
<feature type="compositionally biased region" description="Acidic residues" evidence="1">
    <location>
        <begin position="23"/>
        <end position="45"/>
    </location>
</feature>
<evidence type="ECO:0000313" key="3">
    <source>
        <dbReference type="Proteomes" id="UP000490386"/>
    </source>
</evidence>
<keyword evidence="3" id="KW-1185">Reference proteome</keyword>
<dbReference type="InterPro" id="IPR022183">
    <property type="entry name" value="DUF3710"/>
</dbReference>
<feature type="compositionally biased region" description="Basic and acidic residues" evidence="1">
    <location>
        <begin position="1"/>
        <end position="22"/>
    </location>
</feature>
<organism evidence="2 3">
    <name type="scientific">Pseudoclavibacter terrae</name>
    <dbReference type="NCBI Taxonomy" id="1530195"/>
    <lineage>
        <taxon>Bacteria</taxon>
        <taxon>Bacillati</taxon>
        <taxon>Actinomycetota</taxon>
        <taxon>Actinomycetes</taxon>
        <taxon>Micrococcales</taxon>
        <taxon>Microbacteriaceae</taxon>
        <taxon>Pseudoclavibacter</taxon>
    </lineage>
</organism>
<dbReference type="Pfam" id="PF12502">
    <property type="entry name" value="DUF3710"/>
    <property type="match status" value="1"/>
</dbReference>
<dbReference type="OrthoDB" id="8480367at2"/>
<protein>
    <submittedName>
        <fullName evidence="2">DUF3710 domain-containing protein</fullName>
    </submittedName>
</protein>
<dbReference type="AlphaFoldDB" id="A0A7J5B3D1"/>
<sequence>MGLFDFLKKEEEKPEKADKLTVDDELLDEAELEGELDDDDQDDDEAKSAPIDRETRGPFDISEASPAKRYVDLGALRIPAREGLGLRLEVEEKTKRLVAVALDYKESTMQIQAFAAPRSTGLWHSIMAQLAEQVRKQGGTAEEVDGILGPVLDTKIPVVVKGAASSQTRSARFFGVDGPRWFLRGVLTGKALRDEATRVELVELFRSVVVVRGDAPLPPRELLTLVVPKAMADPTSKTATEDAASGAAEKA</sequence>
<feature type="region of interest" description="Disordered" evidence="1">
    <location>
        <begin position="1"/>
        <end position="62"/>
    </location>
</feature>
<dbReference type="RefSeq" id="WP_151423553.1">
    <property type="nucleotide sequence ID" value="NZ_WBJX01000002.1"/>
</dbReference>
<name>A0A7J5B3D1_9MICO</name>
<accession>A0A7J5B3D1</accession>
<feature type="compositionally biased region" description="Basic and acidic residues" evidence="1">
    <location>
        <begin position="46"/>
        <end position="57"/>
    </location>
</feature>
<evidence type="ECO:0000313" key="2">
    <source>
        <dbReference type="EMBL" id="KAB1638526.1"/>
    </source>
</evidence>
<dbReference type="EMBL" id="WBJX01000002">
    <property type="protein sequence ID" value="KAB1638526.1"/>
    <property type="molecule type" value="Genomic_DNA"/>
</dbReference>
<proteinExistence type="predicted"/>
<dbReference type="Proteomes" id="UP000490386">
    <property type="component" value="Unassembled WGS sequence"/>
</dbReference>
<gene>
    <name evidence="2" type="ORF">F8O03_09080</name>
</gene>